<dbReference type="SUPFAM" id="SSF55604">
    <property type="entry name" value="Glucose permease domain IIB"/>
    <property type="match status" value="1"/>
</dbReference>
<dbReference type="Gene3D" id="3.30.1360.60">
    <property type="entry name" value="Glucose permease domain IIB"/>
    <property type="match status" value="1"/>
</dbReference>
<dbReference type="GO" id="GO:1904659">
    <property type="term" value="P:D-glucose transmembrane transport"/>
    <property type="evidence" value="ECO:0007669"/>
    <property type="project" value="InterPro"/>
</dbReference>
<dbReference type="PANTHER" id="PTHR30009">
    <property type="entry name" value="CYTOCHROME C-TYPE SYNTHESIS PROTEIN AND PTS TRANSMEMBRANE COMPONENT"/>
    <property type="match status" value="1"/>
</dbReference>
<feature type="transmembrane region" description="Helical" evidence="12">
    <location>
        <begin position="427"/>
        <end position="449"/>
    </location>
</feature>
<dbReference type="GO" id="GO:0005886">
    <property type="term" value="C:plasma membrane"/>
    <property type="evidence" value="ECO:0007669"/>
    <property type="project" value="UniProtKB-SubCell"/>
</dbReference>
<dbReference type="InterPro" id="IPR036878">
    <property type="entry name" value="Glu_permease_IIB"/>
</dbReference>
<feature type="transmembrane region" description="Helical" evidence="12">
    <location>
        <begin position="404"/>
        <end position="421"/>
    </location>
</feature>
<dbReference type="InterPro" id="IPR018113">
    <property type="entry name" value="PTrfase_EIIB_Cys"/>
</dbReference>
<dbReference type="Proteomes" id="UP000199488">
    <property type="component" value="Unassembled WGS sequence"/>
</dbReference>
<dbReference type="GO" id="GO:0055056">
    <property type="term" value="F:D-glucose transmembrane transporter activity"/>
    <property type="evidence" value="ECO:0007669"/>
    <property type="project" value="InterPro"/>
</dbReference>
<feature type="transmembrane region" description="Helical" evidence="12">
    <location>
        <begin position="140"/>
        <end position="160"/>
    </location>
</feature>
<dbReference type="GO" id="GO:0016301">
    <property type="term" value="F:kinase activity"/>
    <property type="evidence" value="ECO:0007669"/>
    <property type="project" value="UniProtKB-KW"/>
</dbReference>
<dbReference type="PROSITE" id="PS51098">
    <property type="entry name" value="PTS_EIIB_TYPE_1"/>
    <property type="match status" value="1"/>
</dbReference>
<dbReference type="InterPro" id="IPR001127">
    <property type="entry name" value="PTS_EIIA_1_perm"/>
</dbReference>
<dbReference type="STRING" id="1122204.SAMN05421781_2001"/>
<sequence length="728" mass="78583">MLIAFKPKGERTSFFSLCDLAISVSLMPFFMRWDLWSIMSLPKKQLGEIHMWKQSFGVLQRIGRALMLPVALLPAAGLLLAIGTAMQEEQMIELLPFLTSAPAELIAELMSEAGGVVFDNLAVLFAVGVALGLAGDGVAALAALIGFMIINVTMSVLLSVNTDMLEEPGYASVLGIPTLQTGVFGGIIAGILGAVMYQRFYNINLPTYLGFFAGKRFVPIATAVGGLVIGAALTLVWPPIQSGLNSLSLYVTESNQTLSAFIFGVLERSLVPFGLHHIFYSPFWFEFGSYVNEAGETVNGDQRIFFEQMKDGVPFTAGTFMTGKFPFMMFGLPAAALAIYHCARPENKKMVAGIMGSAALTSFLTGITEPLEFSFLFVAPLLFAIHAIFAGFSFMIMQLLDVKIGMTFSGGVIDFLLFGIVPNRTEWWLVIPVGLCFALIYYFGFRFAIQKFNLMTPGREAAAEGAAGMSGAASDEELPREIIAAFGGQENLKHLDACITRLRITVNEKDKVNKDQLKALGASGVMEVGNNVQAIFGPKSDSIKSQMQDVIAGKTPEPIAEKEAAATVMDTASAEDIQAMSITSPATGRLIRIDEVEDEVFSGKMMGDGFAIVPEEGTFHAPADGTITTVFPTKHAVGMQTDEGTEILIHIGLDTVNMKGEGFEVFVTENDKVKQGDILVKADLGKIRQEAASTTTPVVFTNLDKEYTVSVESGKTVRAEEDDIITIK</sequence>
<keyword evidence="5" id="KW-0808">Transferase</keyword>
<dbReference type="FunFam" id="2.70.70.10:FF:000001">
    <property type="entry name" value="PTS system glucose-specific IIA component"/>
    <property type="match status" value="1"/>
</dbReference>
<reference evidence="16 17" key="1">
    <citation type="submission" date="2016-10" db="EMBL/GenBank/DDBJ databases">
        <authorList>
            <person name="de Groot N.N."/>
        </authorList>
    </citation>
    <scope>NUCLEOTIDE SEQUENCE [LARGE SCALE GENOMIC DNA]</scope>
    <source>
        <strain evidence="16 17">DSM 23126</strain>
    </source>
</reference>
<dbReference type="InterPro" id="IPR050429">
    <property type="entry name" value="PTS_Glucose_EIICBA"/>
</dbReference>
<dbReference type="InterPro" id="IPR013013">
    <property type="entry name" value="PTS_EIIC_1"/>
</dbReference>
<dbReference type="PROSITE" id="PS00371">
    <property type="entry name" value="PTS_EIIA_TYPE_1_HIS"/>
    <property type="match status" value="1"/>
</dbReference>
<feature type="transmembrane region" description="Helical" evidence="12">
    <location>
        <begin position="62"/>
        <end position="82"/>
    </location>
</feature>
<dbReference type="FunFam" id="3.30.1360.60:FF:000001">
    <property type="entry name" value="PTS system glucose-specific IIBC component PtsG"/>
    <property type="match status" value="1"/>
</dbReference>
<protein>
    <submittedName>
        <fullName evidence="16">PTS system D-glucose-specific IIA component, Glc family /PTS system D-glucose-specific IIB component, Glc family /PTS system D-glucose-specific IIC component, Glc family</fullName>
    </submittedName>
</protein>
<dbReference type="CDD" id="cd00212">
    <property type="entry name" value="PTS_IIB_glc"/>
    <property type="match status" value="1"/>
</dbReference>
<dbReference type="EMBL" id="FNNC01000004">
    <property type="protein sequence ID" value="SDW65350.1"/>
    <property type="molecule type" value="Genomic_DNA"/>
</dbReference>
<dbReference type="Pfam" id="PF00367">
    <property type="entry name" value="PTS_EIIB"/>
    <property type="match status" value="1"/>
</dbReference>
<dbReference type="PROSITE" id="PS51103">
    <property type="entry name" value="PTS_EIIC_TYPE_1"/>
    <property type="match status" value="1"/>
</dbReference>
<evidence type="ECO:0000256" key="12">
    <source>
        <dbReference type="SAM" id="Phobius"/>
    </source>
</evidence>
<evidence type="ECO:0000256" key="9">
    <source>
        <dbReference type="ARBA" id="ARBA00022989"/>
    </source>
</evidence>
<comment type="subcellular location">
    <subcellularLocation>
        <location evidence="1">Cell membrane</location>
        <topology evidence="1">Multi-pass membrane protein</topology>
    </subcellularLocation>
</comment>
<dbReference type="AlphaFoldDB" id="A0A1H2VAQ8"/>
<evidence type="ECO:0000256" key="11">
    <source>
        <dbReference type="PROSITE-ProRule" id="PRU00421"/>
    </source>
</evidence>
<keyword evidence="9 12" id="KW-1133">Transmembrane helix</keyword>
<dbReference type="InterPro" id="IPR011055">
    <property type="entry name" value="Dup_hybrid_motif"/>
</dbReference>
<feature type="active site" description="Phosphocysteine intermediate; for EIIB activity" evidence="11">
    <location>
        <position position="498"/>
    </location>
</feature>
<dbReference type="PANTHER" id="PTHR30009:SF20">
    <property type="entry name" value="PTS SYSTEM GLUCOSE-SPECIFIC EIICB COMPONENT-RELATED"/>
    <property type="match status" value="1"/>
</dbReference>
<evidence type="ECO:0000256" key="7">
    <source>
        <dbReference type="ARBA" id="ARBA00022692"/>
    </source>
</evidence>
<evidence type="ECO:0000259" key="14">
    <source>
        <dbReference type="PROSITE" id="PS51098"/>
    </source>
</evidence>
<gene>
    <name evidence="16" type="ORF">SAMN05421781_2001</name>
</gene>
<dbReference type="SUPFAM" id="SSF51261">
    <property type="entry name" value="Duplicated hybrid motif"/>
    <property type="match status" value="1"/>
</dbReference>
<dbReference type="Gene3D" id="2.70.70.10">
    <property type="entry name" value="Glucose Permease (Domain IIA)"/>
    <property type="match status" value="1"/>
</dbReference>
<evidence type="ECO:0000256" key="6">
    <source>
        <dbReference type="ARBA" id="ARBA00022683"/>
    </source>
</evidence>
<proteinExistence type="predicted"/>
<keyword evidence="7 12" id="KW-0812">Transmembrane</keyword>
<dbReference type="GO" id="GO:0090563">
    <property type="term" value="F:protein-phosphocysteine-sugar phosphotransferase activity"/>
    <property type="evidence" value="ECO:0007669"/>
    <property type="project" value="TreeGrafter"/>
</dbReference>
<dbReference type="InterPro" id="IPR001996">
    <property type="entry name" value="PTS_IIB_1"/>
</dbReference>
<dbReference type="InterPro" id="IPR003352">
    <property type="entry name" value="PTS_EIIC"/>
</dbReference>
<dbReference type="NCBIfam" id="TIGR00826">
    <property type="entry name" value="EIIB_glc"/>
    <property type="match status" value="1"/>
</dbReference>
<keyword evidence="6" id="KW-0598">Phosphotransferase system</keyword>
<feature type="domain" description="PTS EIIA type-1" evidence="13">
    <location>
        <begin position="598"/>
        <end position="702"/>
    </location>
</feature>
<accession>A0A1H2VAQ8</accession>
<dbReference type="InterPro" id="IPR011299">
    <property type="entry name" value="PTS_IIBC_glc"/>
</dbReference>
<dbReference type="NCBIfam" id="TIGR00830">
    <property type="entry name" value="PTBA"/>
    <property type="match status" value="1"/>
</dbReference>
<feature type="domain" description="PTS EIIC type-1" evidence="15">
    <location>
        <begin position="53"/>
        <end position="461"/>
    </location>
</feature>
<dbReference type="GO" id="GO:0008982">
    <property type="term" value="F:protein-N(PI)-phosphohistidine-sugar phosphotransferase activity"/>
    <property type="evidence" value="ECO:0007669"/>
    <property type="project" value="InterPro"/>
</dbReference>
<evidence type="ECO:0000259" key="15">
    <source>
        <dbReference type="PROSITE" id="PS51103"/>
    </source>
</evidence>
<dbReference type="PROSITE" id="PS51093">
    <property type="entry name" value="PTS_EIIA_TYPE_1"/>
    <property type="match status" value="1"/>
</dbReference>
<feature type="transmembrane region" description="Helical" evidence="12">
    <location>
        <begin position="325"/>
        <end position="343"/>
    </location>
</feature>
<dbReference type="GO" id="GO:0009401">
    <property type="term" value="P:phosphoenolpyruvate-dependent sugar phosphotransferase system"/>
    <property type="evidence" value="ECO:0007669"/>
    <property type="project" value="UniProtKB-KW"/>
</dbReference>
<keyword evidence="17" id="KW-1185">Reference proteome</keyword>
<feature type="domain" description="PTS EIIB type-1" evidence="14">
    <location>
        <begin position="476"/>
        <end position="557"/>
    </location>
</feature>
<evidence type="ECO:0000313" key="17">
    <source>
        <dbReference type="Proteomes" id="UP000199488"/>
    </source>
</evidence>
<feature type="transmembrane region" description="Helical" evidence="12">
    <location>
        <begin position="172"/>
        <end position="197"/>
    </location>
</feature>
<dbReference type="PROSITE" id="PS01035">
    <property type="entry name" value="PTS_EIIB_TYPE_1_CYS"/>
    <property type="match status" value="1"/>
</dbReference>
<dbReference type="NCBIfam" id="TIGR02002">
    <property type="entry name" value="PTS-II-BC-glcB"/>
    <property type="match status" value="1"/>
</dbReference>
<feature type="transmembrane region" description="Helical" evidence="12">
    <location>
        <begin position="12"/>
        <end position="31"/>
    </location>
</feature>
<keyword evidence="3" id="KW-1003">Cell membrane</keyword>
<feature type="transmembrane region" description="Helical" evidence="12">
    <location>
        <begin position="373"/>
        <end position="397"/>
    </location>
</feature>
<evidence type="ECO:0000256" key="2">
    <source>
        <dbReference type="ARBA" id="ARBA00022448"/>
    </source>
</evidence>
<organism evidence="16 17">
    <name type="scientific">Marinococcus luteus</name>
    <dbReference type="NCBI Taxonomy" id="1122204"/>
    <lineage>
        <taxon>Bacteria</taxon>
        <taxon>Bacillati</taxon>
        <taxon>Bacillota</taxon>
        <taxon>Bacilli</taxon>
        <taxon>Bacillales</taxon>
        <taxon>Bacillaceae</taxon>
        <taxon>Marinococcus</taxon>
    </lineage>
</organism>
<keyword evidence="4" id="KW-0762">Sugar transport</keyword>
<evidence type="ECO:0000256" key="10">
    <source>
        <dbReference type="ARBA" id="ARBA00023136"/>
    </source>
</evidence>
<evidence type="ECO:0000256" key="8">
    <source>
        <dbReference type="ARBA" id="ARBA00022777"/>
    </source>
</evidence>
<dbReference type="Pfam" id="PF00358">
    <property type="entry name" value="PTS_EIIA_1"/>
    <property type="match status" value="1"/>
</dbReference>
<keyword evidence="10 12" id="KW-0472">Membrane</keyword>
<evidence type="ECO:0000313" key="16">
    <source>
        <dbReference type="EMBL" id="SDW65350.1"/>
    </source>
</evidence>
<evidence type="ECO:0000256" key="4">
    <source>
        <dbReference type="ARBA" id="ARBA00022597"/>
    </source>
</evidence>
<keyword evidence="2" id="KW-0813">Transport</keyword>
<evidence type="ECO:0000256" key="1">
    <source>
        <dbReference type="ARBA" id="ARBA00004651"/>
    </source>
</evidence>
<evidence type="ECO:0000259" key="13">
    <source>
        <dbReference type="PROSITE" id="PS51093"/>
    </source>
</evidence>
<feature type="transmembrane region" description="Helical" evidence="12">
    <location>
        <begin position="217"/>
        <end position="237"/>
    </location>
</feature>
<keyword evidence="8" id="KW-0418">Kinase</keyword>
<evidence type="ECO:0000256" key="3">
    <source>
        <dbReference type="ARBA" id="ARBA00022475"/>
    </source>
</evidence>
<name>A0A1H2VAQ8_9BACI</name>
<dbReference type="Pfam" id="PF02378">
    <property type="entry name" value="PTS_EIIC"/>
    <property type="match status" value="1"/>
</dbReference>
<evidence type="ECO:0000256" key="5">
    <source>
        <dbReference type="ARBA" id="ARBA00022679"/>
    </source>
</evidence>